<evidence type="ECO:0000313" key="4">
    <source>
        <dbReference type="Proteomes" id="UP000344274"/>
    </source>
</evidence>
<evidence type="ECO:0000256" key="2">
    <source>
        <dbReference type="SAM" id="MobiDB-lite"/>
    </source>
</evidence>
<evidence type="ECO:0000313" key="3">
    <source>
        <dbReference type="EMBL" id="VVN20526.1"/>
    </source>
</evidence>
<protein>
    <submittedName>
        <fullName evidence="3">Agmatine deiminase</fullName>
        <ecNumber evidence="3">3.5.3.12</ecNumber>
    </submittedName>
</protein>
<dbReference type="InterPro" id="IPR007466">
    <property type="entry name" value="Peptidyl-Arg-deiminase_porph"/>
</dbReference>
<evidence type="ECO:0000256" key="1">
    <source>
        <dbReference type="ARBA" id="ARBA00022801"/>
    </source>
</evidence>
<sequence>MDQEQDIQLATEPLMADQAAMEGPSNPGRRRFNMGALAAITATAIGTSGLGRLARAAEPNPAANGYRVPAEWEPHQSVLMAYPYDKSYEDQLKPMQDSVINVANAVAQFEPVLMMAMTGYTEVVRKRCGPNVTVIENPYNDCWTRDTAPVFALSPSGGDMLGRDFIFNGWGNRWSAALDDQLPTGVCATLNVPKSPVNMVFEGGAVITDGQGTLITTEQCLLNPNRNPSMTKAQIETALLRAYNATKMIWLPYGVYGDDGAAATDGHVDLVAAYIEPAHLLLNYPSDPSNPNVPRMAANLAVLQQSTDARGRPFKITKMPVQPTFKVSGLTVENFSYINFYKSNVGIVVPTSGTPADEIALNLFRKIFPGRPVVGVDGTILANNGGGVHCITQHIPSVS</sequence>
<dbReference type="GO" id="GO:0009446">
    <property type="term" value="P:putrescine biosynthetic process"/>
    <property type="evidence" value="ECO:0007669"/>
    <property type="project" value="InterPro"/>
</dbReference>
<organism evidence="3 4">
    <name type="scientific">Pseudomonas fluorescens</name>
    <dbReference type="NCBI Taxonomy" id="294"/>
    <lineage>
        <taxon>Bacteria</taxon>
        <taxon>Pseudomonadati</taxon>
        <taxon>Pseudomonadota</taxon>
        <taxon>Gammaproteobacteria</taxon>
        <taxon>Pseudomonadales</taxon>
        <taxon>Pseudomonadaceae</taxon>
        <taxon>Pseudomonas</taxon>
    </lineage>
</organism>
<dbReference type="SUPFAM" id="SSF55909">
    <property type="entry name" value="Pentein"/>
    <property type="match status" value="1"/>
</dbReference>
<reference evidence="3 4" key="1">
    <citation type="submission" date="2019-09" db="EMBL/GenBank/DDBJ databases">
        <authorList>
            <person name="Chandra G."/>
            <person name="Truman W A."/>
        </authorList>
    </citation>
    <scope>NUCLEOTIDE SEQUENCE [LARGE SCALE GENOMIC DNA]</scope>
    <source>
        <strain evidence="3">PS673</strain>
    </source>
</reference>
<dbReference type="GO" id="GO:0004668">
    <property type="term" value="F:protein-arginine deiminase activity"/>
    <property type="evidence" value="ECO:0007669"/>
    <property type="project" value="InterPro"/>
</dbReference>
<dbReference type="RefSeq" id="WP_223502592.1">
    <property type="nucleotide sequence ID" value="NZ_CABVHB010000042.1"/>
</dbReference>
<dbReference type="PROSITE" id="PS51318">
    <property type="entry name" value="TAT"/>
    <property type="match status" value="1"/>
</dbReference>
<dbReference type="AlphaFoldDB" id="A0A5E6VYL3"/>
<keyword evidence="1 3" id="KW-0378">Hydrolase</keyword>
<dbReference type="GO" id="GO:0047632">
    <property type="term" value="F:agmatine deiminase activity"/>
    <property type="evidence" value="ECO:0007669"/>
    <property type="project" value="UniProtKB-EC"/>
</dbReference>
<dbReference type="PANTHER" id="PTHR31377">
    <property type="entry name" value="AGMATINE DEIMINASE-RELATED"/>
    <property type="match status" value="1"/>
</dbReference>
<dbReference type="InterPro" id="IPR006311">
    <property type="entry name" value="TAT_signal"/>
</dbReference>
<feature type="region of interest" description="Disordered" evidence="2">
    <location>
        <begin position="1"/>
        <end position="28"/>
    </location>
</feature>
<name>A0A5E6VYL3_PSEFL</name>
<proteinExistence type="predicted"/>
<dbReference type="Pfam" id="PF04371">
    <property type="entry name" value="PAD_porph"/>
    <property type="match status" value="1"/>
</dbReference>
<dbReference type="Gene3D" id="3.75.10.10">
    <property type="entry name" value="L-arginine/glycine Amidinotransferase, Chain A"/>
    <property type="match status" value="1"/>
</dbReference>
<gene>
    <name evidence="3" type="primary">aguA_3</name>
    <name evidence="3" type="ORF">PS673_04278</name>
</gene>
<dbReference type="EMBL" id="CABVHB010000042">
    <property type="protein sequence ID" value="VVN20526.1"/>
    <property type="molecule type" value="Genomic_DNA"/>
</dbReference>
<dbReference type="PANTHER" id="PTHR31377:SF0">
    <property type="entry name" value="AGMATINE DEIMINASE-RELATED"/>
    <property type="match status" value="1"/>
</dbReference>
<dbReference type="Proteomes" id="UP000344274">
    <property type="component" value="Unassembled WGS sequence"/>
</dbReference>
<accession>A0A5E6VYL3</accession>
<dbReference type="EC" id="3.5.3.12" evidence="3"/>